<sequence>MNKNMKWEKLVQIDEQWVSDHLTRQHNAEDAKIKIRGYSIKFSGNILDFNAISTFVAESIHKFVYSPGKIKELGEIKALMQAQKYFGKKNPDTDGKYGELLLFLLVESVLKCPMVAHKITTLSNTRDQVKGGDGIFLGDYEYQAGKYHPACLIGESKIMDGFAASVDDALDSLDRFHNERSSPQFSVTEFMVAKQSLSGDFDIDYVYDCLTPGSEAFQKNILVHPVFLMYNTSGIDTIEKEALTQIMAEELIKEYFIKRGNEHFRLIQDKIMKWENLQKVYLDFFIIPVNNVRKFRNTVYYQIHGVQYEG</sequence>
<proteinExistence type="predicted"/>
<keyword evidence="3" id="KW-1185">Reference proteome</keyword>
<evidence type="ECO:0000313" key="3">
    <source>
        <dbReference type="Proteomes" id="UP000187412"/>
    </source>
</evidence>
<dbReference type="Proteomes" id="UP000187412">
    <property type="component" value="Unassembled WGS sequence"/>
</dbReference>
<gene>
    <name evidence="2" type="ORF">BSK56_08975</name>
</gene>
<organism evidence="2 3">
    <name type="scientific">Paenibacillus borealis</name>
    <dbReference type="NCBI Taxonomy" id="160799"/>
    <lineage>
        <taxon>Bacteria</taxon>
        <taxon>Bacillati</taxon>
        <taxon>Bacillota</taxon>
        <taxon>Bacilli</taxon>
        <taxon>Bacillales</taxon>
        <taxon>Paenibacillaceae</taxon>
        <taxon>Paenibacillus</taxon>
    </lineage>
</organism>
<protein>
    <recommendedName>
        <fullName evidence="1">Anti-bacteriophage protein A/HamA C-terminal domain-containing protein</fullName>
    </recommendedName>
</protein>
<accession>A0ABX3HHH8</accession>
<dbReference type="InterPro" id="IPR014976">
    <property type="entry name" value="AbpA_HamA_C"/>
</dbReference>
<evidence type="ECO:0000259" key="1">
    <source>
        <dbReference type="Pfam" id="PF08878"/>
    </source>
</evidence>
<reference evidence="2 3" key="1">
    <citation type="submission" date="2016-10" db="EMBL/GenBank/DDBJ databases">
        <title>Paenibacillus species isolates.</title>
        <authorList>
            <person name="Beno S.M."/>
        </authorList>
    </citation>
    <scope>NUCLEOTIDE SEQUENCE [LARGE SCALE GENOMIC DNA]</scope>
    <source>
        <strain evidence="2 3">FSL H7-0744</strain>
    </source>
</reference>
<dbReference type="EMBL" id="MPTB01000009">
    <property type="protein sequence ID" value="OMD49475.1"/>
    <property type="molecule type" value="Genomic_DNA"/>
</dbReference>
<dbReference type="Pfam" id="PF08878">
    <property type="entry name" value="HamA"/>
    <property type="match status" value="1"/>
</dbReference>
<name>A0ABX3HHH8_PAEBO</name>
<evidence type="ECO:0000313" key="2">
    <source>
        <dbReference type="EMBL" id="OMD49475.1"/>
    </source>
</evidence>
<comment type="caution">
    <text evidence="2">The sequence shown here is derived from an EMBL/GenBank/DDBJ whole genome shotgun (WGS) entry which is preliminary data.</text>
</comment>
<feature type="domain" description="Anti-bacteriophage protein A/HamA C-terminal" evidence="1">
    <location>
        <begin position="17"/>
        <end position="302"/>
    </location>
</feature>